<protein>
    <submittedName>
        <fullName evidence="1">Uncharacterized protein</fullName>
    </submittedName>
</protein>
<name>A0A0A8XZP1_ARUDO</name>
<dbReference type="EMBL" id="GBRH01278416">
    <property type="protein sequence ID" value="JAD19479.1"/>
    <property type="molecule type" value="Transcribed_RNA"/>
</dbReference>
<organism evidence="1">
    <name type="scientific">Arundo donax</name>
    <name type="common">Giant reed</name>
    <name type="synonym">Donax arundinaceus</name>
    <dbReference type="NCBI Taxonomy" id="35708"/>
    <lineage>
        <taxon>Eukaryota</taxon>
        <taxon>Viridiplantae</taxon>
        <taxon>Streptophyta</taxon>
        <taxon>Embryophyta</taxon>
        <taxon>Tracheophyta</taxon>
        <taxon>Spermatophyta</taxon>
        <taxon>Magnoliopsida</taxon>
        <taxon>Liliopsida</taxon>
        <taxon>Poales</taxon>
        <taxon>Poaceae</taxon>
        <taxon>PACMAD clade</taxon>
        <taxon>Arundinoideae</taxon>
        <taxon>Arundineae</taxon>
        <taxon>Arundo</taxon>
    </lineage>
</organism>
<sequence length="17" mass="1862">MKMEVTQNNKGGLSVLL</sequence>
<evidence type="ECO:0000313" key="1">
    <source>
        <dbReference type="EMBL" id="JAD19479.1"/>
    </source>
</evidence>
<accession>A0A0A8XZP1</accession>
<reference evidence="1" key="2">
    <citation type="journal article" date="2015" name="Data Brief">
        <title>Shoot transcriptome of the giant reed, Arundo donax.</title>
        <authorList>
            <person name="Barrero R.A."/>
            <person name="Guerrero F.D."/>
            <person name="Moolhuijzen P."/>
            <person name="Goolsby J.A."/>
            <person name="Tidwell J."/>
            <person name="Bellgard S.E."/>
            <person name="Bellgard M.I."/>
        </authorList>
    </citation>
    <scope>NUCLEOTIDE SEQUENCE</scope>
    <source>
        <tissue evidence="1">Shoot tissue taken approximately 20 cm above the soil surface</tissue>
    </source>
</reference>
<reference evidence="1" key="1">
    <citation type="submission" date="2014-09" db="EMBL/GenBank/DDBJ databases">
        <authorList>
            <person name="Magalhaes I.L.F."/>
            <person name="Oliveira U."/>
            <person name="Santos F.R."/>
            <person name="Vidigal T.H.D.A."/>
            <person name="Brescovit A.D."/>
            <person name="Santos A.J."/>
        </authorList>
    </citation>
    <scope>NUCLEOTIDE SEQUENCE</scope>
    <source>
        <tissue evidence="1">Shoot tissue taken approximately 20 cm above the soil surface</tissue>
    </source>
</reference>
<proteinExistence type="predicted"/>
<dbReference type="AlphaFoldDB" id="A0A0A8XZP1"/>